<sequence>MPQLHAGSHALAETLPLAEPFAAPFAAPARARPYGERAPTRIIEIGELTAGIAVPEHGGVRFFSSSRDFDALDGTVFRSVEQAARAARERARHAAHRPRHEAARRLRAV</sequence>
<keyword evidence="5" id="KW-1185">Reference proteome</keyword>
<dbReference type="AlphaFoldDB" id="A0A512J3T7"/>
<proteinExistence type="predicted"/>
<evidence type="ECO:0000313" key="4">
    <source>
        <dbReference type="Proteomes" id="UP000321960"/>
    </source>
</evidence>
<dbReference type="RefSeq" id="WP_238179554.1">
    <property type="nucleotide sequence ID" value="NZ_BJZU01000048.1"/>
</dbReference>
<protein>
    <submittedName>
        <fullName evidence="2">Uncharacterized protein</fullName>
    </submittedName>
</protein>
<dbReference type="EMBL" id="BJZU01000048">
    <property type="protein sequence ID" value="GEP04519.1"/>
    <property type="molecule type" value="Genomic_DNA"/>
</dbReference>
<evidence type="ECO:0000313" key="3">
    <source>
        <dbReference type="EMBL" id="GLS64798.1"/>
    </source>
</evidence>
<evidence type="ECO:0000313" key="5">
    <source>
        <dbReference type="Proteomes" id="UP001156856"/>
    </source>
</evidence>
<evidence type="ECO:0000256" key="1">
    <source>
        <dbReference type="SAM" id="MobiDB-lite"/>
    </source>
</evidence>
<feature type="compositionally biased region" description="Basic residues" evidence="1">
    <location>
        <begin position="90"/>
        <end position="99"/>
    </location>
</feature>
<comment type="caution">
    <text evidence="2">The sequence shown here is derived from an EMBL/GenBank/DDBJ whole genome shotgun (WGS) entry which is preliminary data.</text>
</comment>
<reference evidence="3" key="1">
    <citation type="journal article" date="2014" name="Int. J. Syst. Evol. Microbiol.">
        <title>Complete genome of a new Firmicutes species belonging to the dominant human colonic microbiota ('Ruminococcus bicirculans') reveals two chromosomes and a selective capacity to utilize plant glucans.</title>
        <authorList>
            <consortium name="NISC Comparative Sequencing Program"/>
            <person name="Wegmann U."/>
            <person name="Louis P."/>
            <person name="Goesmann A."/>
            <person name="Henrissat B."/>
            <person name="Duncan S.H."/>
            <person name="Flint H.J."/>
        </authorList>
    </citation>
    <scope>NUCLEOTIDE SEQUENCE</scope>
    <source>
        <strain evidence="3">NBRC 107715</strain>
    </source>
</reference>
<accession>A0A512J3T7</accession>
<reference evidence="3" key="4">
    <citation type="submission" date="2023-01" db="EMBL/GenBank/DDBJ databases">
        <title>Draft genome sequence of Methylobacterium oxalidis strain NBRC 107715.</title>
        <authorList>
            <person name="Sun Q."/>
            <person name="Mori K."/>
        </authorList>
    </citation>
    <scope>NUCLEOTIDE SEQUENCE</scope>
    <source>
        <strain evidence="3">NBRC 107715</strain>
    </source>
</reference>
<organism evidence="2 4">
    <name type="scientific">Methylobacterium oxalidis</name>
    <dbReference type="NCBI Taxonomy" id="944322"/>
    <lineage>
        <taxon>Bacteria</taxon>
        <taxon>Pseudomonadati</taxon>
        <taxon>Pseudomonadota</taxon>
        <taxon>Alphaproteobacteria</taxon>
        <taxon>Hyphomicrobiales</taxon>
        <taxon>Methylobacteriaceae</taxon>
        <taxon>Methylobacterium</taxon>
    </lineage>
</organism>
<feature type="region of interest" description="Disordered" evidence="1">
    <location>
        <begin position="90"/>
        <end position="109"/>
    </location>
</feature>
<reference evidence="5" key="2">
    <citation type="journal article" date="2019" name="Int. J. Syst. Evol. Microbiol.">
        <title>The Global Catalogue of Microorganisms (GCM) 10K type strain sequencing project: providing services to taxonomists for standard genome sequencing and annotation.</title>
        <authorList>
            <consortium name="The Broad Institute Genomics Platform"/>
            <consortium name="The Broad Institute Genome Sequencing Center for Infectious Disease"/>
            <person name="Wu L."/>
            <person name="Ma J."/>
        </authorList>
    </citation>
    <scope>NUCLEOTIDE SEQUENCE [LARGE SCALE GENOMIC DNA]</scope>
    <source>
        <strain evidence="5">NBRC 107715</strain>
    </source>
</reference>
<gene>
    <name evidence="3" type="ORF">GCM10007888_31790</name>
    <name evidence="2" type="ORF">MOX02_25570</name>
</gene>
<dbReference type="Proteomes" id="UP000321960">
    <property type="component" value="Unassembled WGS sequence"/>
</dbReference>
<reference evidence="2 4" key="3">
    <citation type="submission" date="2019-07" db="EMBL/GenBank/DDBJ databases">
        <title>Whole genome shotgun sequence of Methylobacterium oxalidis NBRC 107715.</title>
        <authorList>
            <person name="Hosoyama A."/>
            <person name="Uohara A."/>
            <person name="Ohji S."/>
            <person name="Ichikawa N."/>
        </authorList>
    </citation>
    <scope>NUCLEOTIDE SEQUENCE [LARGE SCALE GENOMIC DNA]</scope>
    <source>
        <strain evidence="2 4">NBRC 107715</strain>
    </source>
</reference>
<dbReference type="EMBL" id="BSPK01000053">
    <property type="protein sequence ID" value="GLS64798.1"/>
    <property type="molecule type" value="Genomic_DNA"/>
</dbReference>
<evidence type="ECO:0000313" key="2">
    <source>
        <dbReference type="EMBL" id="GEP04519.1"/>
    </source>
</evidence>
<feature type="compositionally biased region" description="Basic and acidic residues" evidence="1">
    <location>
        <begin position="100"/>
        <end position="109"/>
    </location>
</feature>
<name>A0A512J3T7_9HYPH</name>
<dbReference type="Proteomes" id="UP001156856">
    <property type="component" value="Unassembled WGS sequence"/>
</dbReference>